<sequence>MSILEIKNKIVEEIDTIKDASLLKNILTYLENLKDKNLNAVAEEQLIYKKNANYSTENEIVAYTIKGEPISKEAYIKRNKQAVESYKQGNFKTQKELLEKYQKKA</sequence>
<gene>
    <name evidence="1" type="ORF">J3359_11645</name>
</gene>
<dbReference type="RefSeq" id="WP_208077033.1">
    <property type="nucleotide sequence ID" value="NZ_CP071869.1"/>
</dbReference>
<dbReference type="AlphaFoldDB" id="A0A975CLL7"/>
<organism evidence="1 2">
    <name type="scientific">Polaribacter cellanae</name>
    <dbReference type="NCBI Taxonomy" id="2818493"/>
    <lineage>
        <taxon>Bacteria</taxon>
        <taxon>Pseudomonadati</taxon>
        <taxon>Bacteroidota</taxon>
        <taxon>Flavobacteriia</taxon>
        <taxon>Flavobacteriales</taxon>
        <taxon>Flavobacteriaceae</taxon>
    </lineage>
</organism>
<reference evidence="1 2" key="1">
    <citation type="submission" date="2021-03" db="EMBL/GenBank/DDBJ databases">
        <title>Complete genome of Polaribacter_sp.SM13.</title>
        <authorList>
            <person name="Jeong S.W."/>
            <person name="Bae J.W."/>
        </authorList>
    </citation>
    <scope>NUCLEOTIDE SEQUENCE [LARGE SCALE GENOMIC DNA]</scope>
    <source>
        <strain evidence="1 2">SM13</strain>
    </source>
</reference>
<keyword evidence="2" id="KW-1185">Reference proteome</keyword>
<dbReference type="EMBL" id="CP071869">
    <property type="protein sequence ID" value="QTE21475.1"/>
    <property type="molecule type" value="Genomic_DNA"/>
</dbReference>
<evidence type="ECO:0000313" key="1">
    <source>
        <dbReference type="EMBL" id="QTE21475.1"/>
    </source>
</evidence>
<proteinExistence type="predicted"/>
<dbReference type="Proteomes" id="UP000663920">
    <property type="component" value="Chromosome"/>
</dbReference>
<name>A0A975CLL7_9FLAO</name>
<accession>A0A975CLL7</accession>
<evidence type="ECO:0000313" key="2">
    <source>
        <dbReference type="Proteomes" id="UP000663920"/>
    </source>
</evidence>
<dbReference type="KEGG" id="pcea:J3359_11645"/>
<protein>
    <submittedName>
        <fullName evidence="1">Uncharacterized protein</fullName>
    </submittedName>
</protein>